<feature type="region of interest" description="Disordered" evidence="1">
    <location>
        <begin position="207"/>
        <end position="385"/>
    </location>
</feature>
<name>A0A7R7IDV8_9FIRM</name>
<gene>
    <name evidence="4" type="ORF">bsdtb5_34130</name>
</gene>
<feature type="compositionally biased region" description="Acidic residues" evidence="1">
    <location>
        <begin position="368"/>
        <end position="385"/>
    </location>
</feature>
<reference evidence="4 5" key="1">
    <citation type="submission" date="2020-11" db="EMBL/GenBank/DDBJ databases">
        <title>Draft genome sequencing of a Lachnospiraceae strain isolated from anoxic soil subjected to BSD treatment.</title>
        <authorList>
            <person name="Uek A."/>
            <person name="Tonouchi A."/>
        </authorList>
    </citation>
    <scope>NUCLEOTIDE SEQUENCE [LARGE SCALE GENOMIC DNA]</scope>
    <source>
        <strain evidence="4 5">TB5</strain>
    </source>
</reference>
<dbReference type="Pfam" id="PF23750">
    <property type="entry name" value="RsgI_M"/>
    <property type="match status" value="1"/>
</dbReference>
<dbReference type="EMBL" id="AP024169">
    <property type="protein sequence ID" value="BCN32118.1"/>
    <property type="molecule type" value="Genomic_DNA"/>
</dbReference>
<feature type="compositionally biased region" description="Basic and acidic residues" evidence="1">
    <location>
        <begin position="280"/>
        <end position="353"/>
    </location>
</feature>
<evidence type="ECO:0000256" key="1">
    <source>
        <dbReference type="SAM" id="MobiDB-lite"/>
    </source>
</evidence>
<organism evidence="4 5">
    <name type="scientific">Anaeromicropila herbilytica</name>
    <dbReference type="NCBI Taxonomy" id="2785025"/>
    <lineage>
        <taxon>Bacteria</taxon>
        <taxon>Bacillati</taxon>
        <taxon>Bacillota</taxon>
        <taxon>Clostridia</taxon>
        <taxon>Lachnospirales</taxon>
        <taxon>Lachnospiraceae</taxon>
        <taxon>Anaeromicropila</taxon>
    </lineage>
</organism>
<feature type="compositionally biased region" description="Acidic residues" evidence="1">
    <location>
        <begin position="236"/>
        <end position="279"/>
    </location>
</feature>
<sequence length="385" mass="43264">MNKKFAKKYAAIASITTICIASAYGAWGYFTPYTYVSLDVNPSIEYSVNRFDTVIDVKAVNEDGEAILSQIDLKELENKSIEEALSSTVDTIAENGYFSGTTDGGIVISTSSADSEKSEELANTLKETVEAQVEEKVADNEVVVEAFSVAKERVEEAKTLGVTPGKLNLVQKLIESSKETRDISKEEWLNKPVKEIMKAIKQNNKAARITATEETQLDDDNQNGNEDISDMKNETLDNEDDADKEEISDDTENSEDQEYEDIQDNDDNQDDADDQDDNDKEVKEQEKNAELAKKKAERKSEIAKKEAEKKSEKYKKEAERKSEIAKKEAERAKEAAEKAREDAKESYEKAKEDSEYDNQDSEYHNSNDDEQSDDNSDNFSADDED</sequence>
<accession>A0A7R7IDV8</accession>
<dbReference type="Proteomes" id="UP000595897">
    <property type="component" value="Chromosome"/>
</dbReference>
<feature type="domain" description="Anti-sigma factor RsgI-like middle" evidence="3">
    <location>
        <begin position="33"/>
        <end position="172"/>
    </location>
</feature>
<proteinExistence type="predicted"/>
<dbReference type="KEGG" id="ahb:bsdtb5_34130"/>
<evidence type="ECO:0000313" key="4">
    <source>
        <dbReference type="EMBL" id="BCN32118.1"/>
    </source>
</evidence>
<dbReference type="InterPro" id="IPR055431">
    <property type="entry name" value="RsgI_M"/>
</dbReference>
<evidence type="ECO:0000313" key="5">
    <source>
        <dbReference type="Proteomes" id="UP000595897"/>
    </source>
</evidence>
<feature type="signal peptide" evidence="2">
    <location>
        <begin position="1"/>
        <end position="23"/>
    </location>
</feature>
<evidence type="ECO:0000256" key="2">
    <source>
        <dbReference type="SAM" id="SignalP"/>
    </source>
</evidence>
<dbReference type="AlphaFoldDB" id="A0A7R7IDV8"/>
<keyword evidence="2" id="KW-0732">Signal</keyword>
<protein>
    <recommendedName>
        <fullName evidence="3">Anti-sigma factor RsgI-like middle domain-containing protein</fullName>
    </recommendedName>
</protein>
<evidence type="ECO:0000259" key="3">
    <source>
        <dbReference type="Pfam" id="PF23750"/>
    </source>
</evidence>
<feature type="chain" id="PRO_5039509869" description="Anti-sigma factor RsgI-like middle domain-containing protein" evidence="2">
    <location>
        <begin position="24"/>
        <end position="385"/>
    </location>
</feature>
<keyword evidence="5" id="KW-1185">Reference proteome</keyword>